<evidence type="ECO:0000313" key="1">
    <source>
        <dbReference type="EMBL" id="AQK62038.1"/>
    </source>
</evidence>
<gene>
    <name evidence="1" type="ORF">ZEAMMB73_Zm00001d012979</name>
</gene>
<proteinExistence type="predicted"/>
<reference evidence="1" key="1">
    <citation type="submission" date="2015-12" db="EMBL/GenBank/DDBJ databases">
        <title>Update maize B73 reference genome by single molecule sequencing technologies.</title>
        <authorList>
            <consortium name="Maize Genome Sequencing Project"/>
            <person name="Ware D."/>
        </authorList>
    </citation>
    <scope>NUCLEOTIDE SEQUENCE</scope>
    <source>
        <tissue evidence="1">Seedling</tissue>
    </source>
</reference>
<dbReference type="EMBL" id="CM000781">
    <property type="protein sequence ID" value="AQK62038.1"/>
    <property type="molecule type" value="Genomic_DNA"/>
</dbReference>
<protein>
    <submittedName>
        <fullName evidence="1">Pentatricopeptide repeat-containing protein mitochondrial</fullName>
    </submittedName>
</protein>
<organism evidence="1">
    <name type="scientific">Zea mays</name>
    <name type="common">Maize</name>
    <dbReference type="NCBI Taxonomy" id="4577"/>
    <lineage>
        <taxon>Eukaryota</taxon>
        <taxon>Viridiplantae</taxon>
        <taxon>Streptophyta</taxon>
        <taxon>Embryophyta</taxon>
        <taxon>Tracheophyta</taxon>
        <taxon>Spermatophyta</taxon>
        <taxon>Magnoliopsida</taxon>
        <taxon>Liliopsida</taxon>
        <taxon>Poales</taxon>
        <taxon>Poaceae</taxon>
        <taxon>PACMAD clade</taxon>
        <taxon>Panicoideae</taxon>
        <taxon>Andropogonodae</taxon>
        <taxon>Andropogoneae</taxon>
        <taxon>Tripsacinae</taxon>
        <taxon>Zea</taxon>
    </lineage>
</organism>
<dbReference type="AlphaFoldDB" id="A0A1D6GEN5"/>
<accession>A0A1D6GEN5</accession>
<name>A0A1D6GEN5_MAIZE</name>
<sequence length="101" mass="11238">MLYLYPGFHFHSHRTWSGRVAYLGTLYSGYSSATLAAKSLQWEMDWAQMCLPDAAGLSNTRICAMAASCTCTAPIQMSLYSSVQPATTNRPASILYFLLHY</sequence>